<accession>K2JG50</accession>
<keyword evidence="4 6" id="KW-0486">Methionine biosynthesis</keyword>
<feature type="binding site" evidence="6">
    <location>
        <position position="78"/>
    </location>
    <ligand>
        <name>substrate</name>
    </ligand>
</feature>
<evidence type="ECO:0000256" key="5">
    <source>
        <dbReference type="ARBA" id="ARBA00050313"/>
    </source>
</evidence>
<dbReference type="Proteomes" id="UP000006755">
    <property type="component" value="Unassembled WGS sequence"/>
</dbReference>
<proteinExistence type="inferred from homology"/>
<feature type="binding site" evidence="6">
    <location>
        <begin position="174"/>
        <end position="175"/>
    </location>
    <ligand>
        <name>substrate</name>
    </ligand>
</feature>
<keyword evidence="3 6" id="KW-0378">Hydrolase</keyword>
<keyword evidence="9" id="KW-1185">Reference proteome</keyword>
<dbReference type="GO" id="GO:0019284">
    <property type="term" value="P:L-methionine salvage from S-adenosylmethionine"/>
    <property type="evidence" value="ECO:0007669"/>
    <property type="project" value="TreeGrafter"/>
</dbReference>
<reference evidence="8 9" key="1">
    <citation type="journal article" date="2012" name="J. Bacteriol.">
        <title>Genome Sequence of Gallaecimonas xiamenensis Type Strain 3-C-1.</title>
        <authorList>
            <person name="Lai Q."/>
            <person name="Wang L."/>
            <person name="Wang W."/>
            <person name="Shao Z."/>
        </authorList>
    </citation>
    <scope>NUCLEOTIDE SEQUENCE [LARGE SCALE GENOMIC DNA]</scope>
    <source>
        <strain evidence="8 9">3-C-1</strain>
    </source>
</reference>
<feature type="active site" description="Proton acceptor" evidence="6">
    <location>
        <position position="12"/>
    </location>
</feature>
<dbReference type="InterPro" id="IPR035994">
    <property type="entry name" value="Nucleoside_phosphorylase_sf"/>
</dbReference>
<evidence type="ECO:0000313" key="8">
    <source>
        <dbReference type="EMBL" id="EKE69614.1"/>
    </source>
</evidence>
<name>K2JG50_9GAMM</name>
<evidence type="ECO:0000256" key="1">
    <source>
        <dbReference type="ARBA" id="ARBA00004945"/>
    </source>
</evidence>
<comment type="catalytic activity">
    <reaction evidence="6">
        <text>S-methyl-5'-thioadenosine + H2O = 5-(methylsulfanyl)-D-ribose + adenine</text>
        <dbReference type="Rhea" id="RHEA:13617"/>
        <dbReference type="ChEBI" id="CHEBI:15377"/>
        <dbReference type="ChEBI" id="CHEBI:16708"/>
        <dbReference type="ChEBI" id="CHEBI:17509"/>
        <dbReference type="ChEBI" id="CHEBI:78440"/>
        <dbReference type="EC" id="3.2.2.9"/>
    </reaction>
</comment>
<dbReference type="InterPro" id="IPR010049">
    <property type="entry name" value="MTA_SAH_Nsdase"/>
</dbReference>
<dbReference type="HAMAP" id="MF_01684">
    <property type="entry name" value="Salvage_MtnN"/>
    <property type="match status" value="1"/>
</dbReference>
<dbReference type="GO" id="GO:0019509">
    <property type="term" value="P:L-methionine salvage from methylthioadenosine"/>
    <property type="evidence" value="ECO:0007669"/>
    <property type="project" value="UniProtKB-UniRule"/>
</dbReference>
<keyword evidence="2 6" id="KW-0028">Amino-acid biosynthesis</keyword>
<dbReference type="EMBL" id="AMRI01000023">
    <property type="protein sequence ID" value="EKE69614.1"/>
    <property type="molecule type" value="Genomic_DNA"/>
</dbReference>
<dbReference type="InterPro" id="IPR000845">
    <property type="entry name" value="Nucleoside_phosphorylase_d"/>
</dbReference>
<evidence type="ECO:0000256" key="3">
    <source>
        <dbReference type="ARBA" id="ARBA00022801"/>
    </source>
</evidence>
<dbReference type="PATRIC" id="fig|745411.4.peg.2955"/>
<dbReference type="OrthoDB" id="9792278at2"/>
<evidence type="ECO:0000256" key="4">
    <source>
        <dbReference type="ARBA" id="ARBA00023167"/>
    </source>
</evidence>
<dbReference type="EC" id="3.2.2.9" evidence="6"/>
<gene>
    <name evidence="6" type="primary">mtnN</name>
    <name evidence="8" type="ORF">B3C1_15012</name>
</gene>
<dbReference type="PANTHER" id="PTHR46832:SF1">
    <property type="entry name" value="5'-METHYLTHIOADENOSINE_S-ADENOSYLHOMOCYSTEINE NUCLEOSIDASE"/>
    <property type="match status" value="1"/>
</dbReference>
<evidence type="ECO:0000313" key="9">
    <source>
        <dbReference type="Proteomes" id="UP000006755"/>
    </source>
</evidence>
<comment type="caution">
    <text evidence="8">The sequence shown here is derived from an EMBL/GenBank/DDBJ whole genome shotgun (WGS) entry which is preliminary data.</text>
</comment>
<dbReference type="NCBIfam" id="NF004079">
    <property type="entry name" value="PRK05584.1"/>
    <property type="match status" value="1"/>
</dbReference>
<dbReference type="UniPathway" id="UPA00904">
    <property type="reaction ID" value="UER00871"/>
</dbReference>
<dbReference type="SUPFAM" id="SSF53167">
    <property type="entry name" value="Purine and uridine phosphorylases"/>
    <property type="match status" value="1"/>
</dbReference>
<organism evidence="8 9">
    <name type="scientific">Gallaecimonas xiamenensis 3-C-1</name>
    <dbReference type="NCBI Taxonomy" id="745411"/>
    <lineage>
        <taxon>Bacteria</taxon>
        <taxon>Pseudomonadati</taxon>
        <taxon>Pseudomonadota</taxon>
        <taxon>Gammaproteobacteria</taxon>
        <taxon>Enterobacterales</taxon>
        <taxon>Gallaecimonadaceae</taxon>
        <taxon>Gallaecimonas</taxon>
    </lineage>
</organism>
<dbReference type="GO" id="GO:0008782">
    <property type="term" value="F:adenosylhomocysteine nucleosidase activity"/>
    <property type="evidence" value="ECO:0007669"/>
    <property type="project" value="UniProtKB-UniRule"/>
</dbReference>
<evidence type="ECO:0000256" key="6">
    <source>
        <dbReference type="HAMAP-Rule" id="MF_01684"/>
    </source>
</evidence>
<evidence type="ECO:0000256" key="2">
    <source>
        <dbReference type="ARBA" id="ARBA00022605"/>
    </source>
</evidence>
<comment type="catalytic activity">
    <reaction evidence="6">
        <text>S-adenosyl-L-homocysteine + H2O = S-(5-deoxy-D-ribos-5-yl)-L-homocysteine + adenine</text>
        <dbReference type="Rhea" id="RHEA:17805"/>
        <dbReference type="ChEBI" id="CHEBI:15377"/>
        <dbReference type="ChEBI" id="CHEBI:16708"/>
        <dbReference type="ChEBI" id="CHEBI:57856"/>
        <dbReference type="ChEBI" id="CHEBI:58195"/>
        <dbReference type="EC" id="3.2.2.9"/>
    </reaction>
</comment>
<dbReference type="CDD" id="cd09008">
    <property type="entry name" value="MTAN"/>
    <property type="match status" value="1"/>
</dbReference>
<dbReference type="AlphaFoldDB" id="K2JG50"/>
<dbReference type="eggNOG" id="COG0775">
    <property type="taxonomic scope" value="Bacteria"/>
</dbReference>
<dbReference type="Pfam" id="PF01048">
    <property type="entry name" value="PNP_UDP_1"/>
    <property type="match status" value="1"/>
</dbReference>
<dbReference type="GO" id="GO:0046124">
    <property type="term" value="P:purine deoxyribonucleoside catabolic process"/>
    <property type="evidence" value="ECO:0007669"/>
    <property type="project" value="UniProtKB-UniRule"/>
</dbReference>
<comment type="subunit">
    <text evidence="6">Homodimer.</text>
</comment>
<comment type="pathway">
    <text evidence="1 6">Amino-acid biosynthesis; L-methionine biosynthesis via salvage pathway; S-methyl-5-thio-alpha-D-ribose 1-phosphate from S-methyl-5'-thioadenosine (hydrolase route): step 1/2.</text>
</comment>
<feature type="domain" description="Nucleoside phosphorylase" evidence="7">
    <location>
        <begin position="2"/>
        <end position="227"/>
    </location>
</feature>
<feature type="binding site" evidence="6">
    <location>
        <position position="153"/>
    </location>
    <ligand>
        <name>substrate</name>
    </ligand>
</feature>
<sequence length="236" mass="24801">MKLGIIGAMEQEVALLQSQISNLKTEVVAGCEIYSGQLNGGDVVLMRSGIGKVAAAIATTILIERFAPDAIINTGSAGGFDPSLNVGDVVISSEVRYHDVDVTAFGYELGQVPRMPAAFLPHPTLVAVAQDVIGAMEHHKAKTGLITTGDIFMSDPAKVDATRNAFPAMIAVEMEAAAIAQTCHQFDVPFVITRALSDIAGKESPGSFESFLEKAATHSAELVMAMVAQLKDSELA</sequence>
<comment type="catalytic activity">
    <reaction evidence="5">
        <text>5'-deoxyadenosine + H2O = 5-deoxy-D-ribose + adenine</text>
        <dbReference type="Rhea" id="RHEA:29859"/>
        <dbReference type="ChEBI" id="CHEBI:15377"/>
        <dbReference type="ChEBI" id="CHEBI:16708"/>
        <dbReference type="ChEBI" id="CHEBI:17319"/>
        <dbReference type="ChEBI" id="CHEBI:149540"/>
        <dbReference type="EC" id="3.2.2.9"/>
    </reaction>
    <physiologicalReaction direction="left-to-right" evidence="5">
        <dbReference type="Rhea" id="RHEA:29860"/>
    </physiologicalReaction>
</comment>
<dbReference type="GO" id="GO:0005829">
    <property type="term" value="C:cytosol"/>
    <property type="evidence" value="ECO:0007669"/>
    <property type="project" value="TreeGrafter"/>
</dbReference>
<dbReference type="STRING" id="745411.B3C1_15012"/>
<dbReference type="FunFam" id="3.40.50.1580:FF:000001">
    <property type="entry name" value="MTA/SAH nucleosidase family protein"/>
    <property type="match status" value="1"/>
</dbReference>
<comment type="function">
    <text evidence="6">Catalyzes the irreversible cleavage of the glycosidic bond in both 5'-methylthioadenosine (MTA) and S-adenosylhomocysteine (SAH/AdoHcy) to adenine and the corresponding thioribose, 5'-methylthioribose and S-ribosylhomocysteine, respectively. Also cleaves 5'-deoxyadenosine, a toxic by-product of radical S-adenosylmethionine (SAM) enzymes, into 5-deoxyribose and adenine. Thus, is required for in vivo function of the radical SAM enzymes biotin synthase and lipoic acid synthase, that are inhibited by 5'-deoxyadenosine accumulation.</text>
</comment>
<dbReference type="NCBIfam" id="TIGR01704">
    <property type="entry name" value="MTA_SAH-Nsdase"/>
    <property type="match status" value="1"/>
</dbReference>
<evidence type="ECO:0000259" key="7">
    <source>
        <dbReference type="Pfam" id="PF01048"/>
    </source>
</evidence>
<dbReference type="PANTHER" id="PTHR46832">
    <property type="entry name" value="5'-METHYLTHIOADENOSINE/S-ADENOSYLHOMOCYSTEINE NUCLEOSIDASE"/>
    <property type="match status" value="1"/>
</dbReference>
<protein>
    <recommendedName>
        <fullName evidence="6">5'-methylthioadenosine/S-adenosylhomocysteine nucleosidase</fullName>
        <shortName evidence="6">MTA/SAH nucleosidase</shortName>
        <shortName evidence="6">MTAN</shortName>
        <ecNumber evidence="6">3.2.2.9</ecNumber>
    </recommendedName>
    <alternativeName>
        <fullName evidence="6">5'-deoxyadenosine nucleosidase</fullName>
        <shortName evidence="6">DOA nucleosidase</shortName>
        <shortName evidence="6">dAdo nucleosidase</shortName>
    </alternativeName>
    <alternativeName>
        <fullName evidence="6">5'-methylthioadenosine nucleosidase</fullName>
        <shortName evidence="6">MTA nucleosidase</shortName>
    </alternativeName>
    <alternativeName>
        <fullName evidence="6">S-adenosylhomocysteine nucleosidase</fullName>
        <shortName evidence="6">AdoHcy nucleosidase</shortName>
        <shortName evidence="6">SAH nucleosidase</shortName>
        <shortName evidence="6">SRH nucleosidase</shortName>
    </alternativeName>
</protein>
<dbReference type="GO" id="GO:0008930">
    <property type="term" value="F:methylthioadenosine nucleosidase activity"/>
    <property type="evidence" value="ECO:0007669"/>
    <property type="project" value="UniProtKB-UniRule"/>
</dbReference>
<dbReference type="RefSeq" id="WP_008485860.1">
    <property type="nucleotide sequence ID" value="NZ_AMRI01000023.1"/>
</dbReference>
<feature type="active site" description="Proton donor" evidence="6">
    <location>
        <position position="198"/>
    </location>
</feature>
<dbReference type="Gene3D" id="3.40.50.1580">
    <property type="entry name" value="Nucleoside phosphorylase domain"/>
    <property type="match status" value="1"/>
</dbReference>
<comment type="similarity">
    <text evidence="6">Belongs to the PNP/UDP phosphorylase family. MtnN subfamily.</text>
</comment>